<dbReference type="PANTHER" id="PTHR36452:SF1">
    <property type="entry name" value="DUF2461 DOMAIN-CONTAINING PROTEIN"/>
    <property type="match status" value="1"/>
</dbReference>
<name>A0ABN1U3N8_9ACTN</name>
<reference evidence="1 2" key="1">
    <citation type="journal article" date="2019" name="Int. J. Syst. Evol. Microbiol.">
        <title>The Global Catalogue of Microorganisms (GCM) 10K type strain sequencing project: providing services to taxonomists for standard genome sequencing and annotation.</title>
        <authorList>
            <consortium name="The Broad Institute Genomics Platform"/>
            <consortium name="The Broad Institute Genome Sequencing Center for Infectious Disease"/>
            <person name="Wu L."/>
            <person name="Ma J."/>
        </authorList>
    </citation>
    <scope>NUCLEOTIDE SEQUENCE [LARGE SCALE GENOMIC DNA]</scope>
    <source>
        <strain evidence="1 2">JCM 13008</strain>
    </source>
</reference>
<dbReference type="InterPro" id="IPR012808">
    <property type="entry name" value="CHP02453"/>
</dbReference>
<organism evidence="1 2">
    <name type="scientific">Nocardioides dubius</name>
    <dbReference type="NCBI Taxonomy" id="317019"/>
    <lineage>
        <taxon>Bacteria</taxon>
        <taxon>Bacillati</taxon>
        <taxon>Actinomycetota</taxon>
        <taxon>Actinomycetes</taxon>
        <taxon>Propionibacteriales</taxon>
        <taxon>Nocardioidaceae</taxon>
        <taxon>Nocardioides</taxon>
    </lineage>
</organism>
<evidence type="ECO:0000313" key="1">
    <source>
        <dbReference type="EMBL" id="GAA1115425.1"/>
    </source>
</evidence>
<comment type="caution">
    <text evidence="1">The sequence shown here is derived from an EMBL/GenBank/DDBJ whole genome shotgun (WGS) entry which is preliminary data.</text>
</comment>
<accession>A0ABN1U3N8</accession>
<evidence type="ECO:0000313" key="2">
    <source>
        <dbReference type="Proteomes" id="UP001501581"/>
    </source>
</evidence>
<sequence length="231" mass="25905">MTLLSLSGNLLATELIRHTGAVNFEGFPVAALDFYDDLEMDNTRSFWESHKETYANAVQAPMRALIEALADEFGAAKIFRPYRDVRFSKDKVPYKTHQGAFVAVAPETGYYVEISARGVRTGGGCYWFSPDRLAAFRAAIDHDRLGPELEKLLKKVTRQGYELGGDKLKTKPRGFEADHPRIDLLRHKSLTLGRSLGFEPIIHGPELVEQVRADWQAISPVTKWIAKNAQA</sequence>
<dbReference type="NCBIfam" id="TIGR02453">
    <property type="entry name" value="TIGR02453 family protein"/>
    <property type="match status" value="1"/>
</dbReference>
<dbReference type="PIRSF" id="PIRSF028451">
    <property type="entry name" value="UCP028451"/>
    <property type="match status" value="1"/>
</dbReference>
<keyword evidence="2" id="KW-1185">Reference proteome</keyword>
<dbReference type="EMBL" id="BAAALG010000021">
    <property type="protein sequence ID" value="GAA1115425.1"/>
    <property type="molecule type" value="Genomic_DNA"/>
</dbReference>
<dbReference type="Pfam" id="PF09365">
    <property type="entry name" value="DUF2461"/>
    <property type="match status" value="1"/>
</dbReference>
<proteinExistence type="predicted"/>
<dbReference type="Proteomes" id="UP001501581">
    <property type="component" value="Unassembled WGS sequence"/>
</dbReference>
<gene>
    <name evidence="1" type="ORF">GCM10009668_42700</name>
</gene>
<protein>
    <submittedName>
        <fullName evidence="1">DUF2461 domain-containing protein</fullName>
    </submittedName>
</protein>
<dbReference type="InterPro" id="IPR015996">
    <property type="entry name" value="UCP028451"/>
</dbReference>
<dbReference type="PANTHER" id="PTHR36452">
    <property type="entry name" value="CHROMOSOME 12, WHOLE GENOME SHOTGUN SEQUENCE"/>
    <property type="match status" value="1"/>
</dbReference>